<dbReference type="EMBL" id="JAVLSJ010000024">
    <property type="protein sequence ID" value="MDR9851855.1"/>
    <property type="molecule type" value="Genomic_DNA"/>
</dbReference>
<organism evidence="6 7">
    <name type="scientific">Herbaspirillum huttiense subsp. lycopersici</name>
    <dbReference type="NCBI Taxonomy" id="3074428"/>
    <lineage>
        <taxon>Bacteria</taxon>
        <taxon>Pseudomonadati</taxon>
        <taxon>Pseudomonadota</taxon>
        <taxon>Betaproteobacteria</taxon>
        <taxon>Burkholderiales</taxon>
        <taxon>Oxalobacteraceae</taxon>
        <taxon>Herbaspirillum</taxon>
    </lineage>
</organism>
<gene>
    <name evidence="6" type="ORF">RI048_26765</name>
</gene>
<evidence type="ECO:0000313" key="6">
    <source>
        <dbReference type="EMBL" id="MDR9851855.1"/>
    </source>
</evidence>
<evidence type="ECO:0000256" key="1">
    <source>
        <dbReference type="ARBA" id="ARBA00001947"/>
    </source>
</evidence>
<protein>
    <submittedName>
        <fullName evidence="6">Succinylglutamate desuccinylase/aspartoacylase family protein</fullName>
    </submittedName>
</protein>
<evidence type="ECO:0000256" key="4">
    <source>
        <dbReference type="ARBA" id="ARBA00022833"/>
    </source>
</evidence>
<proteinExistence type="predicted"/>
<sequence length="368" mass="39225">MDVELQEPVKSRELRMMHPKNALRTAKGRVPAALHRESSTYFTDIDLDGDGHQSGFVFFPHSPHEDAWGTVRVPIAVIGNGDGPTVLLEGGNHGDEYEGPIALGELIRTLRSEDINGRLIIVPAINTPAVDAGHRTSPVDGKNMNRVFPGDHAGTITEQIAAFVNDELISRSDALLSLHSGGSSLEIIPSTIVQPSDNADQFERCKLAASRFGAPVCVVMDNLGDSRLCVSSAMSAGLTCVCTEMAGGGRVNIEALELCREGVRDVLAFWGVLEKTSSKERPATTKFYAMTGANAYVLATETGVFEPAVRLGDQVEVGALAGYIHFLSAPHKAPAPLHFKESGIVYSLRQLGTVAPGTSCAVIATPRT</sequence>
<keyword evidence="2" id="KW-0479">Metal-binding</keyword>
<dbReference type="Pfam" id="PF24827">
    <property type="entry name" value="AstE_AspA_cat"/>
    <property type="match status" value="1"/>
</dbReference>
<evidence type="ECO:0000256" key="2">
    <source>
        <dbReference type="ARBA" id="ARBA00022723"/>
    </source>
</evidence>
<evidence type="ECO:0000259" key="5">
    <source>
        <dbReference type="Pfam" id="PF24827"/>
    </source>
</evidence>
<dbReference type="Gene3D" id="3.40.630.10">
    <property type="entry name" value="Zn peptidases"/>
    <property type="match status" value="1"/>
</dbReference>
<comment type="caution">
    <text evidence="6">The sequence shown here is derived from an EMBL/GenBank/DDBJ whole genome shotgun (WGS) entry which is preliminary data.</text>
</comment>
<dbReference type="RefSeq" id="WP_310841695.1">
    <property type="nucleotide sequence ID" value="NZ_JAVLSJ010000024.1"/>
</dbReference>
<feature type="domain" description="Succinylglutamate desuccinylase/Aspartoacylase catalytic" evidence="5">
    <location>
        <begin position="82"/>
        <end position="269"/>
    </location>
</feature>
<dbReference type="PANTHER" id="PTHR37326">
    <property type="entry name" value="BLL3975 PROTEIN"/>
    <property type="match status" value="1"/>
</dbReference>
<dbReference type="InterPro" id="IPR043795">
    <property type="entry name" value="N-alpha-Ac-DABA-like"/>
</dbReference>
<name>A0ABU2EVI0_9BURK</name>
<dbReference type="InterPro" id="IPR053138">
    <property type="entry name" value="N-alpha-Ac-DABA_deacetylase"/>
</dbReference>
<dbReference type="CDD" id="cd06252">
    <property type="entry name" value="M14_ASTE_ASPA-like"/>
    <property type="match status" value="1"/>
</dbReference>
<keyword evidence="3" id="KW-0378">Hydrolase</keyword>
<evidence type="ECO:0000256" key="3">
    <source>
        <dbReference type="ARBA" id="ARBA00022801"/>
    </source>
</evidence>
<comment type="cofactor">
    <cofactor evidence="1">
        <name>Zn(2+)</name>
        <dbReference type="ChEBI" id="CHEBI:29105"/>
    </cofactor>
</comment>
<dbReference type="Proteomes" id="UP001246576">
    <property type="component" value="Unassembled WGS sequence"/>
</dbReference>
<dbReference type="PIRSF" id="PIRSF039012">
    <property type="entry name" value="ASP"/>
    <property type="match status" value="1"/>
</dbReference>
<reference evidence="6" key="1">
    <citation type="submission" date="2023-09" db="EMBL/GenBank/DDBJ databases">
        <title>Description of first Herbaspirillum huttiense subsp. nephrolepsisexaltata and Herbaspirillum huttiense subsp. lycopersicon.</title>
        <authorList>
            <person name="Poudel M."/>
            <person name="Sharma A."/>
            <person name="Goss E."/>
            <person name="Tapia J.H."/>
            <person name="Harmon C.M."/>
            <person name="Jones J.B."/>
        </authorList>
    </citation>
    <scope>NUCLEOTIDE SEQUENCE</scope>
    <source>
        <strain evidence="6">SE1</strain>
    </source>
</reference>
<dbReference type="InterPro" id="IPR055438">
    <property type="entry name" value="AstE_AspA_cat"/>
</dbReference>
<keyword evidence="7" id="KW-1185">Reference proteome</keyword>
<dbReference type="PANTHER" id="PTHR37326:SF1">
    <property type="entry name" value="BLL3975 PROTEIN"/>
    <property type="match status" value="1"/>
</dbReference>
<accession>A0ABU2EVI0</accession>
<keyword evidence="4" id="KW-0862">Zinc</keyword>
<dbReference type="SUPFAM" id="SSF53187">
    <property type="entry name" value="Zn-dependent exopeptidases"/>
    <property type="match status" value="1"/>
</dbReference>
<evidence type="ECO:0000313" key="7">
    <source>
        <dbReference type="Proteomes" id="UP001246576"/>
    </source>
</evidence>